<keyword evidence="4" id="KW-0547">Nucleotide-binding</keyword>
<dbReference type="Proteomes" id="UP001501094">
    <property type="component" value="Unassembled WGS sequence"/>
</dbReference>
<proteinExistence type="predicted"/>
<gene>
    <name evidence="6" type="ORF">GCM10009751_34060</name>
</gene>
<dbReference type="PANTHER" id="PTHR34139">
    <property type="entry name" value="UPF0331 PROTEIN MJ0127"/>
    <property type="match status" value="1"/>
</dbReference>
<evidence type="ECO:0000313" key="7">
    <source>
        <dbReference type="Proteomes" id="UP001501094"/>
    </source>
</evidence>
<evidence type="ECO:0000256" key="2">
    <source>
        <dbReference type="ARBA" id="ARBA00022649"/>
    </source>
</evidence>
<dbReference type="InterPro" id="IPR051813">
    <property type="entry name" value="HepT_RNase_toxin"/>
</dbReference>
<keyword evidence="1" id="KW-0597">Phosphoprotein</keyword>
<keyword evidence="7" id="KW-1185">Reference proteome</keyword>
<protein>
    <recommendedName>
        <fullName evidence="8">DUF86 domain-containing protein</fullName>
    </recommendedName>
</protein>
<comment type="caution">
    <text evidence="6">The sequence shown here is derived from an EMBL/GenBank/DDBJ whole genome shotgun (WGS) entry which is preliminary data.</text>
</comment>
<organism evidence="6 7">
    <name type="scientific">Myceligenerans crystallogenes</name>
    <dbReference type="NCBI Taxonomy" id="316335"/>
    <lineage>
        <taxon>Bacteria</taxon>
        <taxon>Bacillati</taxon>
        <taxon>Actinomycetota</taxon>
        <taxon>Actinomycetes</taxon>
        <taxon>Micrococcales</taxon>
        <taxon>Promicromonosporaceae</taxon>
        <taxon>Myceligenerans</taxon>
    </lineage>
</organism>
<sequence length="124" mass="13877">MTGEIEPVVSRLLGDLLLHTDAVARLVARGKDAYDDDEFLRYAAEDLLVRLGEVVARLDRNEPDFIPEHPELELRNLKDTRNVVAHGYDVVDFGIIWEILAENVPVVAERVRKLLDTAVSASAT</sequence>
<keyword evidence="2" id="KW-1277">Toxin-antitoxin system</keyword>
<evidence type="ECO:0000256" key="1">
    <source>
        <dbReference type="ARBA" id="ARBA00022553"/>
    </source>
</evidence>
<keyword evidence="3" id="KW-0540">Nuclease</keyword>
<dbReference type="EMBL" id="BAAANL010000007">
    <property type="protein sequence ID" value="GAA1871882.1"/>
    <property type="molecule type" value="Genomic_DNA"/>
</dbReference>
<accession>A0ABN2NKD6</accession>
<evidence type="ECO:0000256" key="5">
    <source>
        <dbReference type="ARBA" id="ARBA00022801"/>
    </source>
</evidence>
<keyword evidence="5" id="KW-0378">Hydrolase</keyword>
<evidence type="ECO:0000256" key="4">
    <source>
        <dbReference type="ARBA" id="ARBA00022741"/>
    </source>
</evidence>
<name>A0ABN2NKD6_9MICO</name>
<dbReference type="Pfam" id="PF01934">
    <property type="entry name" value="HepT-like"/>
    <property type="match status" value="1"/>
</dbReference>
<dbReference type="InterPro" id="IPR008201">
    <property type="entry name" value="HepT-like"/>
</dbReference>
<reference evidence="6 7" key="1">
    <citation type="journal article" date="2019" name="Int. J. Syst. Evol. Microbiol.">
        <title>The Global Catalogue of Microorganisms (GCM) 10K type strain sequencing project: providing services to taxonomists for standard genome sequencing and annotation.</title>
        <authorList>
            <consortium name="The Broad Institute Genomics Platform"/>
            <consortium name="The Broad Institute Genome Sequencing Center for Infectious Disease"/>
            <person name="Wu L."/>
            <person name="Ma J."/>
        </authorList>
    </citation>
    <scope>NUCLEOTIDE SEQUENCE [LARGE SCALE GENOMIC DNA]</scope>
    <source>
        <strain evidence="6 7">JCM 14326</strain>
    </source>
</reference>
<evidence type="ECO:0000313" key="6">
    <source>
        <dbReference type="EMBL" id="GAA1871882.1"/>
    </source>
</evidence>
<evidence type="ECO:0008006" key="8">
    <source>
        <dbReference type="Google" id="ProtNLM"/>
    </source>
</evidence>
<dbReference type="PANTHER" id="PTHR34139:SF1">
    <property type="entry name" value="RNASE MJ1380-RELATED"/>
    <property type="match status" value="1"/>
</dbReference>
<dbReference type="RefSeq" id="WP_344105224.1">
    <property type="nucleotide sequence ID" value="NZ_BAAANL010000007.1"/>
</dbReference>
<evidence type="ECO:0000256" key="3">
    <source>
        <dbReference type="ARBA" id="ARBA00022722"/>
    </source>
</evidence>